<feature type="domain" description="Guanylate cyclase" evidence="1">
    <location>
        <begin position="1"/>
        <end position="77"/>
    </location>
</feature>
<dbReference type="AlphaFoldDB" id="X0YMC0"/>
<dbReference type="EMBL" id="BARS01055688">
    <property type="protein sequence ID" value="GAG48097.1"/>
    <property type="molecule type" value="Genomic_DNA"/>
</dbReference>
<dbReference type="InterPro" id="IPR001054">
    <property type="entry name" value="A/G_cyclase"/>
</dbReference>
<sequence length="198" mass="21488">DHDGRIVDAVGDNFMAEFASVLNATLFAMAATDQLQAEQENDDHALVLRIGIHVGDILEDQEQRIYGDAVNLAARVMAVGDPGAICISSAAQIHLAPRAELSTRFLGEYEVKNFARPVGVHCIEPEMQTPTLPVPDSLVEQSFGRPAIVILPFDNMSSDPDQEFLADGLVEDLTTALSASKWFTVIARNSAFSYKGRS</sequence>
<accession>X0YMC0</accession>
<dbReference type="GO" id="GO:0035556">
    <property type="term" value="P:intracellular signal transduction"/>
    <property type="evidence" value="ECO:0007669"/>
    <property type="project" value="InterPro"/>
</dbReference>
<feature type="non-terminal residue" evidence="2">
    <location>
        <position position="1"/>
    </location>
</feature>
<evidence type="ECO:0000259" key="1">
    <source>
        <dbReference type="PROSITE" id="PS50125"/>
    </source>
</evidence>
<dbReference type="Gene3D" id="3.30.70.1230">
    <property type="entry name" value="Nucleotide cyclase"/>
    <property type="match status" value="1"/>
</dbReference>
<name>X0YMC0_9ZZZZ</name>
<dbReference type="PANTHER" id="PTHR43081:SF19">
    <property type="entry name" value="PH-SENSITIVE ADENYLATE CYCLASE RV1264"/>
    <property type="match status" value="1"/>
</dbReference>
<dbReference type="SUPFAM" id="SSF55073">
    <property type="entry name" value="Nucleotide cyclase"/>
    <property type="match status" value="1"/>
</dbReference>
<dbReference type="PROSITE" id="PS50125">
    <property type="entry name" value="GUANYLATE_CYCLASE_2"/>
    <property type="match status" value="1"/>
</dbReference>
<proteinExistence type="predicted"/>
<dbReference type="PANTHER" id="PTHR43081">
    <property type="entry name" value="ADENYLATE CYCLASE, TERMINAL-DIFFERENTIATION SPECIFIC-RELATED"/>
    <property type="match status" value="1"/>
</dbReference>
<dbReference type="InterPro" id="IPR050697">
    <property type="entry name" value="Adenylyl/Guanylyl_Cyclase_3/4"/>
</dbReference>
<organism evidence="2">
    <name type="scientific">marine sediment metagenome</name>
    <dbReference type="NCBI Taxonomy" id="412755"/>
    <lineage>
        <taxon>unclassified sequences</taxon>
        <taxon>metagenomes</taxon>
        <taxon>ecological metagenomes</taxon>
    </lineage>
</organism>
<feature type="non-terminal residue" evidence="2">
    <location>
        <position position="198"/>
    </location>
</feature>
<dbReference type="GO" id="GO:0006171">
    <property type="term" value="P:cAMP biosynthetic process"/>
    <property type="evidence" value="ECO:0007669"/>
    <property type="project" value="TreeGrafter"/>
</dbReference>
<evidence type="ECO:0000313" key="2">
    <source>
        <dbReference type="EMBL" id="GAG48097.1"/>
    </source>
</evidence>
<gene>
    <name evidence="2" type="ORF">S01H1_82178</name>
</gene>
<dbReference type="CDD" id="cd07302">
    <property type="entry name" value="CHD"/>
    <property type="match status" value="1"/>
</dbReference>
<dbReference type="Pfam" id="PF00211">
    <property type="entry name" value="Guanylate_cyc"/>
    <property type="match status" value="1"/>
</dbReference>
<protein>
    <recommendedName>
        <fullName evidence="1">Guanylate cyclase domain-containing protein</fullName>
    </recommendedName>
</protein>
<comment type="caution">
    <text evidence="2">The sequence shown here is derived from an EMBL/GenBank/DDBJ whole genome shotgun (WGS) entry which is preliminary data.</text>
</comment>
<dbReference type="InterPro" id="IPR029787">
    <property type="entry name" value="Nucleotide_cyclase"/>
</dbReference>
<reference evidence="2" key="1">
    <citation type="journal article" date="2014" name="Front. Microbiol.">
        <title>High frequency of phylogenetically diverse reductive dehalogenase-homologous genes in deep subseafloor sedimentary metagenomes.</title>
        <authorList>
            <person name="Kawai M."/>
            <person name="Futagami T."/>
            <person name="Toyoda A."/>
            <person name="Takaki Y."/>
            <person name="Nishi S."/>
            <person name="Hori S."/>
            <person name="Arai W."/>
            <person name="Tsubouchi T."/>
            <person name="Morono Y."/>
            <person name="Uchiyama I."/>
            <person name="Ito T."/>
            <person name="Fujiyama A."/>
            <person name="Inagaki F."/>
            <person name="Takami H."/>
        </authorList>
    </citation>
    <scope>NUCLEOTIDE SEQUENCE</scope>
    <source>
        <strain evidence="2">Expedition CK06-06</strain>
    </source>
</reference>